<dbReference type="InterPro" id="IPR045054">
    <property type="entry name" value="P4HA-like"/>
</dbReference>
<feature type="compositionally biased region" description="Polar residues" evidence="6">
    <location>
        <begin position="310"/>
        <end position="321"/>
    </location>
</feature>
<dbReference type="EMBL" id="CAKOGP040000335">
    <property type="protein sequence ID" value="CAJ1934176.1"/>
    <property type="molecule type" value="Genomic_DNA"/>
</dbReference>
<evidence type="ECO:0000256" key="2">
    <source>
        <dbReference type="ARBA" id="ARBA00022723"/>
    </source>
</evidence>
<dbReference type="Gene3D" id="2.60.120.620">
    <property type="entry name" value="q2cbj1_9rhob like domain"/>
    <property type="match status" value="1"/>
</dbReference>
<evidence type="ECO:0000313" key="9">
    <source>
        <dbReference type="EMBL" id="CAJ1934176.1"/>
    </source>
</evidence>
<organism evidence="9 10">
    <name type="scientific">Cylindrotheca closterium</name>
    <dbReference type="NCBI Taxonomy" id="2856"/>
    <lineage>
        <taxon>Eukaryota</taxon>
        <taxon>Sar</taxon>
        <taxon>Stramenopiles</taxon>
        <taxon>Ochrophyta</taxon>
        <taxon>Bacillariophyta</taxon>
        <taxon>Bacillariophyceae</taxon>
        <taxon>Bacillariophycidae</taxon>
        <taxon>Bacillariales</taxon>
        <taxon>Bacillariaceae</taxon>
        <taxon>Cylindrotheca</taxon>
    </lineage>
</organism>
<dbReference type="GO" id="GO:0005783">
    <property type="term" value="C:endoplasmic reticulum"/>
    <property type="evidence" value="ECO:0007669"/>
    <property type="project" value="TreeGrafter"/>
</dbReference>
<evidence type="ECO:0000256" key="6">
    <source>
        <dbReference type="SAM" id="MobiDB-lite"/>
    </source>
</evidence>
<dbReference type="Proteomes" id="UP001295423">
    <property type="component" value="Unassembled WGS sequence"/>
</dbReference>
<dbReference type="PANTHER" id="PTHR10869:SF226">
    <property type="entry name" value="PROLYL 4-HYDROXYLASE ALPHA SUBUNIT DOMAIN-CONTAINING PROTEIN"/>
    <property type="match status" value="1"/>
</dbReference>
<keyword evidence="7" id="KW-0732">Signal</keyword>
<feature type="region of interest" description="Disordered" evidence="6">
    <location>
        <begin position="310"/>
        <end position="337"/>
    </location>
</feature>
<keyword evidence="10" id="KW-1185">Reference proteome</keyword>
<comment type="cofactor">
    <cofactor evidence="1">
        <name>L-ascorbate</name>
        <dbReference type="ChEBI" id="CHEBI:38290"/>
    </cofactor>
</comment>
<dbReference type="InterPro" id="IPR044862">
    <property type="entry name" value="Pro_4_hyd_alph_FE2OG_OXY"/>
</dbReference>
<keyword evidence="2" id="KW-0479">Metal-binding</keyword>
<protein>
    <recommendedName>
        <fullName evidence="8">Fe2OG dioxygenase domain-containing protein</fullName>
    </recommendedName>
</protein>
<dbReference type="InterPro" id="IPR005123">
    <property type="entry name" value="Oxoglu/Fe-dep_dioxygenase_dom"/>
</dbReference>
<evidence type="ECO:0000256" key="5">
    <source>
        <dbReference type="ARBA" id="ARBA00023004"/>
    </source>
</evidence>
<accession>A0AAD2CGB4</accession>
<feature type="chain" id="PRO_5042027702" description="Fe2OG dioxygenase domain-containing protein" evidence="7">
    <location>
        <begin position="19"/>
        <end position="501"/>
    </location>
</feature>
<evidence type="ECO:0000256" key="7">
    <source>
        <dbReference type="SAM" id="SignalP"/>
    </source>
</evidence>
<reference evidence="9" key="1">
    <citation type="submission" date="2023-08" db="EMBL/GenBank/DDBJ databases">
        <authorList>
            <person name="Audoor S."/>
            <person name="Bilcke G."/>
        </authorList>
    </citation>
    <scope>NUCLEOTIDE SEQUENCE</scope>
</reference>
<dbReference type="InterPro" id="IPR006620">
    <property type="entry name" value="Pro_4_hyd_alph"/>
</dbReference>
<feature type="signal peptide" evidence="7">
    <location>
        <begin position="1"/>
        <end position="18"/>
    </location>
</feature>
<keyword evidence="5" id="KW-0408">Iron</keyword>
<dbReference type="Pfam" id="PF13640">
    <property type="entry name" value="2OG-FeII_Oxy_3"/>
    <property type="match status" value="1"/>
</dbReference>
<dbReference type="SMART" id="SM00702">
    <property type="entry name" value="P4Hc"/>
    <property type="match status" value="1"/>
</dbReference>
<evidence type="ECO:0000256" key="4">
    <source>
        <dbReference type="ARBA" id="ARBA00023002"/>
    </source>
</evidence>
<evidence type="ECO:0000313" key="10">
    <source>
        <dbReference type="Proteomes" id="UP001295423"/>
    </source>
</evidence>
<dbReference type="GO" id="GO:0031418">
    <property type="term" value="F:L-ascorbic acid binding"/>
    <property type="evidence" value="ECO:0007669"/>
    <property type="project" value="InterPro"/>
</dbReference>
<evidence type="ECO:0000256" key="1">
    <source>
        <dbReference type="ARBA" id="ARBA00001961"/>
    </source>
</evidence>
<dbReference type="AlphaFoldDB" id="A0AAD2CGB4"/>
<sequence length="501" mass="57422">MRGGTKLLLFFLFGFSVSEEQTCSWTETSEVDPALKEFTYDVGDGPKQFLAYVEPDVSSFYQEPEGSRKKVIPKFNGFAAKFINLSNKKVKHYWEGNGATVLMRFYTPFSSGGTASFPGHRFFFTPENEPDVRLKEWVVEDYPAGNIMVYDPYLVEGDEEKTEANLAVLSTDERELYDMWQKTLSFHEQYRNFTGRSWLANYGTEAPKNFMWRSDYFGQTHWVTTKETHFAEVPPADLLEPISIQPSARILKDSDERTLSEYRVKGQSTMNMTLRALSCAPRVFEIENFLSEAEIEHILELAGGINLKASTTGDVGSNSNRNNEKVKPEEGTKTRTSFNSWVPRERSPVLDAIYRRSGDLLRIDESLLRYRGDDEHPEVPTKKATCESLQLVHYGQTQEYTSHHDFGYSSIDDPYNGARFATLLFYLNEEMEGGQTSFPRWVNAETFRELQVVPKAGKAVLFYSQLPDGNLDDFSQHAAKPIVDGEKWLINLWVWDPVYET</sequence>
<comment type="caution">
    <text evidence="9">The sequence shown here is derived from an EMBL/GenBank/DDBJ whole genome shotgun (WGS) entry which is preliminary data.</text>
</comment>
<dbReference type="GO" id="GO:0004656">
    <property type="term" value="F:procollagen-proline 4-dioxygenase activity"/>
    <property type="evidence" value="ECO:0007669"/>
    <property type="project" value="TreeGrafter"/>
</dbReference>
<feature type="compositionally biased region" description="Basic and acidic residues" evidence="6">
    <location>
        <begin position="322"/>
        <end position="333"/>
    </location>
</feature>
<feature type="domain" description="Fe2OG dioxygenase" evidence="8">
    <location>
        <begin position="385"/>
        <end position="496"/>
    </location>
</feature>
<dbReference type="PROSITE" id="PS51471">
    <property type="entry name" value="FE2OG_OXY"/>
    <property type="match status" value="1"/>
</dbReference>
<gene>
    <name evidence="9" type="ORF">CYCCA115_LOCUS3625</name>
</gene>
<name>A0AAD2CGB4_9STRA</name>
<proteinExistence type="predicted"/>
<keyword evidence="4" id="KW-0560">Oxidoreductase</keyword>
<keyword evidence="3" id="KW-0223">Dioxygenase</keyword>
<evidence type="ECO:0000259" key="8">
    <source>
        <dbReference type="PROSITE" id="PS51471"/>
    </source>
</evidence>
<dbReference type="PANTHER" id="PTHR10869">
    <property type="entry name" value="PROLYL 4-HYDROXYLASE ALPHA SUBUNIT"/>
    <property type="match status" value="1"/>
</dbReference>
<evidence type="ECO:0000256" key="3">
    <source>
        <dbReference type="ARBA" id="ARBA00022964"/>
    </source>
</evidence>
<dbReference type="GO" id="GO:0005506">
    <property type="term" value="F:iron ion binding"/>
    <property type="evidence" value="ECO:0007669"/>
    <property type="project" value="InterPro"/>
</dbReference>